<name>C7YZD5_FUSV7</name>
<dbReference type="AlphaFoldDB" id="C7YZD5"/>
<proteinExistence type="predicted"/>
<dbReference type="VEuPathDB" id="FungiDB:NECHADRAFT_83992"/>
<dbReference type="RefSeq" id="XP_003048498.1">
    <property type="nucleotide sequence ID" value="XM_003048452.1"/>
</dbReference>
<evidence type="ECO:0000313" key="3">
    <source>
        <dbReference type="Proteomes" id="UP000005206"/>
    </source>
</evidence>
<reference evidence="2 3" key="1">
    <citation type="journal article" date="2009" name="PLoS Genet.">
        <title>The genome of Nectria haematococca: contribution of supernumerary chromosomes to gene expansion.</title>
        <authorList>
            <person name="Coleman J.J."/>
            <person name="Rounsley S.D."/>
            <person name="Rodriguez-Carres M."/>
            <person name="Kuo A."/>
            <person name="Wasmann C.C."/>
            <person name="Grimwood J."/>
            <person name="Schmutz J."/>
            <person name="Taga M."/>
            <person name="White G.J."/>
            <person name="Zhou S."/>
            <person name="Schwartz D.C."/>
            <person name="Freitag M."/>
            <person name="Ma L.J."/>
            <person name="Danchin E.G."/>
            <person name="Henrissat B."/>
            <person name="Coutinho P.M."/>
            <person name="Nelson D.R."/>
            <person name="Straney D."/>
            <person name="Napoli C.A."/>
            <person name="Barker B.M."/>
            <person name="Gribskov M."/>
            <person name="Rep M."/>
            <person name="Kroken S."/>
            <person name="Molnar I."/>
            <person name="Rensing C."/>
            <person name="Kennell J.C."/>
            <person name="Zamora J."/>
            <person name="Farman M.L."/>
            <person name="Selker E.U."/>
            <person name="Salamov A."/>
            <person name="Shapiro H."/>
            <person name="Pangilinan J."/>
            <person name="Lindquist E."/>
            <person name="Lamers C."/>
            <person name="Grigoriev I.V."/>
            <person name="Geiser D.M."/>
            <person name="Covert S.F."/>
            <person name="Temporini E."/>
            <person name="Vanetten H.D."/>
        </authorList>
    </citation>
    <scope>NUCLEOTIDE SEQUENCE [LARGE SCALE GENOMIC DNA]</scope>
    <source>
        <strain evidence="3">ATCC MYA-4622 / CBS 123669 / FGSC 9596 / NRRL 45880 / 77-13-4</strain>
    </source>
</reference>
<accession>C7YZD5</accession>
<dbReference type="EMBL" id="GG698904">
    <property type="protein sequence ID" value="EEU42785.1"/>
    <property type="molecule type" value="Genomic_DNA"/>
</dbReference>
<organism evidence="2 3">
    <name type="scientific">Fusarium vanettenii (strain ATCC MYA-4622 / CBS 123669 / FGSC 9596 / NRRL 45880 / 77-13-4)</name>
    <name type="common">Fusarium solani subsp. pisi</name>
    <dbReference type="NCBI Taxonomy" id="660122"/>
    <lineage>
        <taxon>Eukaryota</taxon>
        <taxon>Fungi</taxon>
        <taxon>Dikarya</taxon>
        <taxon>Ascomycota</taxon>
        <taxon>Pezizomycotina</taxon>
        <taxon>Sordariomycetes</taxon>
        <taxon>Hypocreomycetidae</taxon>
        <taxon>Hypocreales</taxon>
        <taxon>Nectriaceae</taxon>
        <taxon>Fusarium</taxon>
        <taxon>Fusarium solani species complex</taxon>
        <taxon>Fusarium vanettenii</taxon>
    </lineage>
</organism>
<keyword evidence="1" id="KW-0472">Membrane</keyword>
<dbReference type="Proteomes" id="UP000005206">
    <property type="component" value="Chromosome 8"/>
</dbReference>
<evidence type="ECO:0000256" key="1">
    <source>
        <dbReference type="SAM" id="Phobius"/>
    </source>
</evidence>
<gene>
    <name evidence="2" type="ORF">NECHADRAFT_83992</name>
</gene>
<sequence length="135" mass="15600">MNHQQAKLGQVAEILTPSVNTAVRAILAFLTIMFLRAILGYTILAKIIIILISGDLEAEHLPFPYLVMSFLVYFGLFELSCSNTNLFCASYNFCASYRKRRHNFNPLIENESWWDADRDRLKEKLVMSVNYSPFR</sequence>
<protein>
    <submittedName>
        <fullName evidence="2">Uncharacterized protein</fullName>
    </submittedName>
</protein>
<dbReference type="KEGG" id="nhe:NECHADRAFT_83992"/>
<dbReference type="OrthoDB" id="5105937at2759"/>
<dbReference type="HOGENOM" id="CLU_1886314_0_0_1"/>
<feature type="transmembrane region" description="Helical" evidence="1">
    <location>
        <begin position="72"/>
        <end position="94"/>
    </location>
</feature>
<dbReference type="GeneID" id="9667575"/>
<dbReference type="InParanoid" id="C7YZD5"/>
<keyword evidence="3" id="KW-1185">Reference proteome</keyword>
<feature type="transmembrane region" description="Helical" evidence="1">
    <location>
        <begin position="25"/>
        <end position="52"/>
    </location>
</feature>
<keyword evidence="1" id="KW-1133">Transmembrane helix</keyword>
<keyword evidence="1" id="KW-0812">Transmembrane</keyword>
<evidence type="ECO:0000313" key="2">
    <source>
        <dbReference type="EMBL" id="EEU42785.1"/>
    </source>
</evidence>